<proteinExistence type="predicted"/>
<dbReference type="Proteomes" id="UP000271974">
    <property type="component" value="Unassembled WGS sequence"/>
</dbReference>
<name>A0A3S0ZR16_ELYCH</name>
<gene>
    <name evidence="2" type="ORF">EGW08_011444</name>
</gene>
<evidence type="ECO:0000256" key="1">
    <source>
        <dbReference type="SAM" id="MobiDB-lite"/>
    </source>
</evidence>
<evidence type="ECO:0000313" key="2">
    <source>
        <dbReference type="EMBL" id="RUS80774.1"/>
    </source>
</evidence>
<feature type="region of interest" description="Disordered" evidence="1">
    <location>
        <begin position="1"/>
        <end position="28"/>
    </location>
</feature>
<sequence length="284" mass="32418">MEDKMEGNRENFEENNDPNHRNKKAMSAKERMQAYRARLKADKTRVRADGNCLPACGAVFAFGEDIKPEDIRIRIIEELVSNQNYYLDEKNLKKGYDKTGKDLELIKAFAQYSDHFIPGQKLNAEVIKQLYEKEVMDICKDKSYMGIWQMFALATVLKMPIRSCYPSLGISSPTLVMKHLNRLILPRIQVSNDEAAIMWTSTRLDIASRASELDAKSIDEVMKGFAEKVKKGELPSAEEKKQDTAKNGKGGINYSEKLNANQVAKERNDSYPNEEDMVHLLRSL</sequence>
<dbReference type="EMBL" id="RQTK01000373">
    <property type="protein sequence ID" value="RUS80774.1"/>
    <property type="molecule type" value="Genomic_DNA"/>
</dbReference>
<reference evidence="2 3" key="1">
    <citation type="submission" date="2019-01" db="EMBL/GenBank/DDBJ databases">
        <title>A draft genome assembly of the solar-powered sea slug Elysia chlorotica.</title>
        <authorList>
            <person name="Cai H."/>
            <person name="Li Q."/>
            <person name="Fang X."/>
            <person name="Li J."/>
            <person name="Curtis N.E."/>
            <person name="Altenburger A."/>
            <person name="Shibata T."/>
            <person name="Feng M."/>
            <person name="Maeda T."/>
            <person name="Schwartz J.A."/>
            <person name="Shigenobu S."/>
            <person name="Lundholm N."/>
            <person name="Nishiyama T."/>
            <person name="Yang H."/>
            <person name="Hasebe M."/>
            <person name="Li S."/>
            <person name="Pierce S.K."/>
            <person name="Wang J."/>
        </authorList>
    </citation>
    <scope>NUCLEOTIDE SEQUENCE [LARGE SCALE GENOMIC DNA]</scope>
    <source>
        <strain evidence="2">EC2010</strain>
        <tissue evidence="2">Whole organism of an adult</tissue>
    </source>
</reference>
<comment type="caution">
    <text evidence="2">The sequence shown here is derived from an EMBL/GenBank/DDBJ whole genome shotgun (WGS) entry which is preliminary data.</text>
</comment>
<feature type="compositionally biased region" description="Basic and acidic residues" evidence="1">
    <location>
        <begin position="233"/>
        <end position="246"/>
    </location>
</feature>
<feature type="compositionally biased region" description="Basic and acidic residues" evidence="1">
    <location>
        <begin position="1"/>
        <end position="20"/>
    </location>
</feature>
<dbReference type="AlphaFoldDB" id="A0A3S0ZR16"/>
<keyword evidence="3" id="KW-1185">Reference proteome</keyword>
<accession>A0A3S0ZR16</accession>
<evidence type="ECO:0000313" key="3">
    <source>
        <dbReference type="Proteomes" id="UP000271974"/>
    </source>
</evidence>
<dbReference type="OrthoDB" id="10043303at2759"/>
<organism evidence="2 3">
    <name type="scientific">Elysia chlorotica</name>
    <name type="common">Eastern emerald elysia</name>
    <name type="synonym">Sea slug</name>
    <dbReference type="NCBI Taxonomy" id="188477"/>
    <lineage>
        <taxon>Eukaryota</taxon>
        <taxon>Metazoa</taxon>
        <taxon>Spiralia</taxon>
        <taxon>Lophotrochozoa</taxon>
        <taxon>Mollusca</taxon>
        <taxon>Gastropoda</taxon>
        <taxon>Heterobranchia</taxon>
        <taxon>Euthyneura</taxon>
        <taxon>Panpulmonata</taxon>
        <taxon>Sacoglossa</taxon>
        <taxon>Placobranchoidea</taxon>
        <taxon>Plakobranchidae</taxon>
        <taxon>Elysia</taxon>
    </lineage>
</organism>
<feature type="region of interest" description="Disordered" evidence="1">
    <location>
        <begin position="233"/>
        <end position="255"/>
    </location>
</feature>
<dbReference type="InterPro" id="IPR047273">
    <property type="entry name" value="VRTN_OTU_dom"/>
</dbReference>
<dbReference type="CDD" id="cd22791">
    <property type="entry name" value="OTU_VRTN"/>
    <property type="match status" value="1"/>
</dbReference>
<protein>
    <submittedName>
        <fullName evidence="2">Uncharacterized protein</fullName>
    </submittedName>
</protein>